<dbReference type="PANTHER" id="PTHR24296">
    <property type="entry name" value="CYTOCHROME P450"/>
    <property type="match status" value="1"/>
</dbReference>
<evidence type="ECO:0000313" key="8">
    <source>
        <dbReference type="EMBL" id="CAJ1390165.1"/>
    </source>
</evidence>
<organism evidence="8 9">
    <name type="scientific">Effrenium voratum</name>
    <dbReference type="NCBI Taxonomy" id="2562239"/>
    <lineage>
        <taxon>Eukaryota</taxon>
        <taxon>Sar</taxon>
        <taxon>Alveolata</taxon>
        <taxon>Dinophyceae</taxon>
        <taxon>Suessiales</taxon>
        <taxon>Symbiodiniaceae</taxon>
        <taxon>Effrenium</taxon>
    </lineage>
</organism>
<proteinExistence type="inferred from homology"/>
<dbReference type="Pfam" id="PF00067">
    <property type="entry name" value="p450"/>
    <property type="match status" value="1"/>
</dbReference>
<evidence type="ECO:0000256" key="2">
    <source>
        <dbReference type="ARBA" id="ARBA00022723"/>
    </source>
</evidence>
<name>A0AA36INV3_9DINO</name>
<keyword evidence="9" id="KW-1185">Reference proteome</keyword>
<dbReference type="InterPro" id="IPR036396">
    <property type="entry name" value="Cyt_P450_sf"/>
</dbReference>
<protein>
    <recommendedName>
        <fullName evidence="10">Cytochrome P450</fullName>
    </recommendedName>
</protein>
<comment type="cofactor">
    <cofactor evidence="5">
        <name>heme</name>
        <dbReference type="ChEBI" id="CHEBI:30413"/>
    </cofactor>
</comment>
<dbReference type="GO" id="GO:0020037">
    <property type="term" value="F:heme binding"/>
    <property type="evidence" value="ECO:0007669"/>
    <property type="project" value="InterPro"/>
</dbReference>
<dbReference type="AlphaFoldDB" id="A0AA36INV3"/>
<dbReference type="InterPro" id="IPR001128">
    <property type="entry name" value="Cyt_P450"/>
</dbReference>
<dbReference type="GO" id="GO:0016705">
    <property type="term" value="F:oxidoreductase activity, acting on paired donors, with incorporation or reduction of molecular oxygen"/>
    <property type="evidence" value="ECO:0007669"/>
    <property type="project" value="InterPro"/>
</dbReference>
<evidence type="ECO:0000256" key="3">
    <source>
        <dbReference type="ARBA" id="ARBA00023002"/>
    </source>
</evidence>
<dbReference type="PRINTS" id="PR00463">
    <property type="entry name" value="EP450I"/>
</dbReference>
<dbReference type="Gene3D" id="1.10.630.10">
    <property type="entry name" value="Cytochrome P450"/>
    <property type="match status" value="1"/>
</dbReference>
<evidence type="ECO:0000313" key="7">
    <source>
        <dbReference type="EMBL" id="CAJ1375023.1"/>
    </source>
</evidence>
<dbReference type="EMBL" id="CAUJNA010002013">
    <property type="protein sequence ID" value="CAJ1390165.1"/>
    <property type="molecule type" value="Genomic_DNA"/>
</dbReference>
<evidence type="ECO:0008006" key="10">
    <source>
        <dbReference type="Google" id="ProtNLM"/>
    </source>
</evidence>
<accession>A0AA36INV3</accession>
<feature type="binding site" description="axial binding residue" evidence="5">
    <location>
        <position position="476"/>
    </location>
    <ligand>
        <name>heme</name>
        <dbReference type="ChEBI" id="CHEBI:30413"/>
    </ligand>
    <ligandPart>
        <name>Fe</name>
        <dbReference type="ChEBI" id="CHEBI:18248"/>
    </ligandPart>
</feature>
<keyword evidence="6" id="KW-0812">Transmembrane</keyword>
<dbReference type="Proteomes" id="UP001178507">
    <property type="component" value="Unassembled WGS sequence"/>
</dbReference>
<keyword evidence="2 5" id="KW-0479">Metal-binding</keyword>
<dbReference type="GO" id="GO:0004497">
    <property type="term" value="F:monooxygenase activity"/>
    <property type="evidence" value="ECO:0007669"/>
    <property type="project" value="InterPro"/>
</dbReference>
<dbReference type="InterPro" id="IPR002401">
    <property type="entry name" value="Cyt_P450_E_grp-I"/>
</dbReference>
<evidence type="ECO:0000256" key="4">
    <source>
        <dbReference type="ARBA" id="ARBA00023004"/>
    </source>
</evidence>
<dbReference type="PRINTS" id="PR00385">
    <property type="entry name" value="P450"/>
</dbReference>
<gene>
    <name evidence="8" type="ORF">EVOR1521_LOCUS15655</name>
    <name evidence="7" type="ORF">EVOR1521_LOCUS4404</name>
</gene>
<keyword evidence="5" id="KW-0349">Heme</keyword>
<evidence type="ECO:0000256" key="1">
    <source>
        <dbReference type="ARBA" id="ARBA00010617"/>
    </source>
</evidence>
<feature type="transmembrane region" description="Helical" evidence="6">
    <location>
        <begin position="13"/>
        <end position="33"/>
    </location>
</feature>
<keyword evidence="6" id="KW-1133">Transmembrane helix</keyword>
<reference evidence="8" key="1">
    <citation type="submission" date="2023-08" db="EMBL/GenBank/DDBJ databases">
        <authorList>
            <person name="Chen Y."/>
            <person name="Shah S."/>
            <person name="Dougan E. K."/>
            <person name="Thang M."/>
            <person name="Chan C."/>
        </authorList>
    </citation>
    <scope>NUCLEOTIDE SEQUENCE</scope>
</reference>
<comment type="similarity">
    <text evidence="1">Belongs to the cytochrome P450 family.</text>
</comment>
<evidence type="ECO:0000256" key="5">
    <source>
        <dbReference type="PIRSR" id="PIRSR602401-1"/>
    </source>
</evidence>
<keyword evidence="3" id="KW-0560">Oxidoreductase</keyword>
<keyword evidence="6" id="KW-0472">Membrane</keyword>
<dbReference type="GO" id="GO:0005506">
    <property type="term" value="F:iron ion binding"/>
    <property type="evidence" value="ECO:0007669"/>
    <property type="project" value="InterPro"/>
</dbReference>
<evidence type="ECO:0000313" key="9">
    <source>
        <dbReference type="Proteomes" id="UP001178507"/>
    </source>
</evidence>
<evidence type="ECO:0000256" key="6">
    <source>
        <dbReference type="SAM" id="Phobius"/>
    </source>
</evidence>
<sequence length="534" mass="60975">MKAQQKQILVNSLLAYGAFGLVQVAYRIVAGWTRSLRIRRMLKDTPAGHGNEGPMEWLKSMRANFHRIHDWRVDICKGLTVAKNTGFRWSTEGHSVYVNDPNCIRHFLKDEFQKYSKPDATDPFWRYLIQFLGKGIFAAPHGVGSPDGGQSWSRMRKTSAQIFNRKNFNTLMQEVFVSKAEALQKWLESFPENEPVDIQLGFFNFTMDSIMKIFFGEEVDTQAGQQNKYGQAFDVAHGALFLHARAVIPFNMFAGLLLPWPFNGMVKTLHDYLSPQYRTFRRAVRVLDEEADRLVKKCRDDPRLLQRRDLLALFLQTEKENNYSTTFLKEMVLNLVIAGRDTTACALSWIFLELARNPEVQDRLRAEIKEKLPPGAALDMQSLAHNKLPYLHGVLYEALRLWPPVPMDPKKAYADDIFPDGTKIPKGVTVVFAPYILGRDPARYPEPLTFRPERWIPFSAPSPYDFPVFQAGPRICLGLDMAIFEAKVATVQLIRHLRFALAPGQDLSYGHKATMNVRNGTKDELLVCVKCASL</sequence>
<comment type="caution">
    <text evidence="8">The sequence shown here is derived from an EMBL/GenBank/DDBJ whole genome shotgun (WGS) entry which is preliminary data.</text>
</comment>
<keyword evidence="4 5" id="KW-0408">Iron</keyword>
<dbReference type="EMBL" id="CAUJNA010000294">
    <property type="protein sequence ID" value="CAJ1375023.1"/>
    <property type="molecule type" value="Genomic_DNA"/>
</dbReference>
<dbReference type="SUPFAM" id="SSF48264">
    <property type="entry name" value="Cytochrome P450"/>
    <property type="match status" value="1"/>
</dbReference>